<name>A0A9D1GVX0_9ACTN</name>
<dbReference type="GO" id="GO:0004563">
    <property type="term" value="F:beta-N-acetylhexosaminidase activity"/>
    <property type="evidence" value="ECO:0007669"/>
    <property type="project" value="UniProtKB-EC"/>
</dbReference>
<dbReference type="PANTHER" id="PTHR30480:SF13">
    <property type="entry name" value="BETA-HEXOSAMINIDASE"/>
    <property type="match status" value="1"/>
</dbReference>
<comment type="catalytic activity">
    <reaction evidence="1">
        <text>Hydrolysis of terminal non-reducing N-acetyl-D-hexosamine residues in N-acetyl-beta-D-hexosaminides.</text>
        <dbReference type="EC" id="3.2.1.52"/>
    </reaction>
</comment>
<dbReference type="PROSITE" id="PS51318">
    <property type="entry name" value="TAT"/>
    <property type="match status" value="1"/>
</dbReference>
<dbReference type="InterPro" id="IPR050226">
    <property type="entry name" value="NagZ_Beta-hexosaminidase"/>
</dbReference>
<sequence length="416" mass="42904">MTAPVRLTRRLLLGAAVTGAAGLAVACGRPGEPGPGASSGPGTPGASSAPASTTPPTTTTPSTPSSSAPETSRAPDCVTGLDLEQQIGQLMMVGVDSTGASADQLELIGRIGAGAVVMMGNNDQGVDAIRTVTDELRDALDPDAPALLVATDQEGGVVRRLSGPGFDEMPSAATQASWSRSTLRKRATTWAKQLRRAGVDSPLAPVADVVPPEIGNRNEPIAANDRGYGDDPDEVAERIDAVVTGLRSGGMATALKHFPGLGRVIGNTDFASDVVDDRTGPDDPLWGSFLAGMEVGSDMVMMATARYTKLDPSAPAAFSSEIISDLLRGDLGWDRVVISDDLGVAKQVADLEPGERAVRFLKAGGDIVINVDPSSVGAMVKAVLAAARKSDRFAEQIAVKAERVLRMKADRGLVSC</sequence>
<dbReference type="GO" id="GO:0005975">
    <property type="term" value="P:carbohydrate metabolic process"/>
    <property type="evidence" value="ECO:0007669"/>
    <property type="project" value="InterPro"/>
</dbReference>
<feature type="signal peptide" evidence="7">
    <location>
        <begin position="1"/>
        <end position="26"/>
    </location>
</feature>
<dbReference type="Gene3D" id="3.20.20.300">
    <property type="entry name" value="Glycoside hydrolase, family 3, N-terminal domain"/>
    <property type="match status" value="1"/>
</dbReference>
<evidence type="ECO:0000259" key="8">
    <source>
        <dbReference type="Pfam" id="PF00933"/>
    </source>
</evidence>
<evidence type="ECO:0000256" key="7">
    <source>
        <dbReference type="SAM" id="SignalP"/>
    </source>
</evidence>
<evidence type="ECO:0000256" key="2">
    <source>
        <dbReference type="ARBA" id="ARBA00005336"/>
    </source>
</evidence>
<dbReference type="InterPro" id="IPR006311">
    <property type="entry name" value="TAT_signal"/>
</dbReference>
<feature type="chain" id="PRO_5038468769" description="beta-N-acetylhexosaminidase" evidence="7">
    <location>
        <begin position="27"/>
        <end position="416"/>
    </location>
</feature>
<comment type="similarity">
    <text evidence="2">Belongs to the glycosyl hydrolase 3 family.</text>
</comment>
<evidence type="ECO:0000313" key="9">
    <source>
        <dbReference type="EMBL" id="HIT74008.1"/>
    </source>
</evidence>
<accession>A0A9D1GVX0</accession>
<feature type="domain" description="Glycoside hydrolase family 3 N-terminal" evidence="8">
    <location>
        <begin position="83"/>
        <end position="406"/>
    </location>
</feature>
<dbReference type="SUPFAM" id="SSF51445">
    <property type="entry name" value="(Trans)glycosidases"/>
    <property type="match status" value="1"/>
</dbReference>
<dbReference type="PROSITE" id="PS51257">
    <property type="entry name" value="PROKAR_LIPOPROTEIN"/>
    <property type="match status" value="1"/>
</dbReference>
<dbReference type="InterPro" id="IPR036962">
    <property type="entry name" value="Glyco_hydro_3_N_sf"/>
</dbReference>
<evidence type="ECO:0000256" key="3">
    <source>
        <dbReference type="ARBA" id="ARBA00012663"/>
    </source>
</evidence>
<dbReference type="InterPro" id="IPR017853">
    <property type="entry name" value="GH"/>
</dbReference>
<evidence type="ECO:0000256" key="6">
    <source>
        <dbReference type="SAM" id="MobiDB-lite"/>
    </source>
</evidence>
<feature type="region of interest" description="Disordered" evidence="6">
    <location>
        <begin position="211"/>
        <end position="231"/>
    </location>
</feature>
<dbReference type="EC" id="3.2.1.52" evidence="3"/>
<gene>
    <name evidence="9" type="ORF">IAA98_00305</name>
</gene>
<organism evidence="9 10">
    <name type="scientific">Candidatus Avipropionibacterium avicola</name>
    <dbReference type="NCBI Taxonomy" id="2840701"/>
    <lineage>
        <taxon>Bacteria</taxon>
        <taxon>Bacillati</taxon>
        <taxon>Actinomycetota</taxon>
        <taxon>Actinomycetes</taxon>
        <taxon>Propionibacteriales</taxon>
        <taxon>Propionibacteriaceae</taxon>
        <taxon>Propionibacteriaceae incertae sedis</taxon>
        <taxon>Candidatus Avipropionibacterium</taxon>
    </lineage>
</organism>
<feature type="region of interest" description="Disordered" evidence="6">
    <location>
        <begin position="30"/>
        <end position="76"/>
    </location>
</feature>
<evidence type="ECO:0000256" key="1">
    <source>
        <dbReference type="ARBA" id="ARBA00001231"/>
    </source>
</evidence>
<evidence type="ECO:0000313" key="10">
    <source>
        <dbReference type="Proteomes" id="UP000886842"/>
    </source>
</evidence>
<dbReference type="Pfam" id="PF00933">
    <property type="entry name" value="Glyco_hydro_3"/>
    <property type="match status" value="1"/>
</dbReference>
<evidence type="ECO:0000256" key="5">
    <source>
        <dbReference type="ARBA" id="ARBA00023295"/>
    </source>
</evidence>
<reference evidence="9" key="1">
    <citation type="submission" date="2020-10" db="EMBL/GenBank/DDBJ databases">
        <authorList>
            <person name="Gilroy R."/>
        </authorList>
    </citation>
    <scope>NUCLEOTIDE SEQUENCE</scope>
    <source>
        <strain evidence="9">ChiGjej1B1-24693</strain>
    </source>
</reference>
<dbReference type="AlphaFoldDB" id="A0A9D1GVX0"/>
<dbReference type="EMBL" id="DVLP01000011">
    <property type="protein sequence ID" value="HIT74008.1"/>
    <property type="molecule type" value="Genomic_DNA"/>
</dbReference>
<protein>
    <recommendedName>
        <fullName evidence="3">beta-N-acetylhexosaminidase</fullName>
        <ecNumber evidence="3">3.2.1.52</ecNumber>
    </recommendedName>
</protein>
<feature type="compositionally biased region" description="Low complexity" evidence="6">
    <location>
        <begin position="44"/>
        <end position="75"/>
    </location>
</feature>
<dbReference type="GO" id="GO:0009254">
    <property type="term" value="P:peptidoglycan turnover"/>
    <property type="evidence" value="ECO:0007669"/>
    <property type="project" value="TreeGrafter"/>
</dbReference>
<reference evidence="9" key="2">
    <citation type="journal article" date="2021" name="PeerJ">
        <title>Extensive microbial diversity within the chicken gut microbiome revealed by metagenomics and culture.</title>
        <authorList>
            <person name="Gilroy R."/>
            <person name="Ravi A."/>
            <person name="Getino M."/>
            <person name="Pursley I."/>
            <person name="Horton D.L."/>
            <person name="Alikhan N.F."/>
            <person name="Baker D."/>
            <person name="Gharbi K."/>
            <person name="Hall N."/>
            <person name="Watson M."/>
            <person name="Adriaenssens E.M."/>
            <person name="Foster-Nyarko E."/>
            <person name="Jarju S."/>
            <person name="Secka A."/>
            <person name="Antonio M."/>
            <person name="Oren A."/>
            <person name="Chaudhuri R.R."/>
            <person name="La Ragione R."/>
            <person name="Hildebrand F."/>
            <person name="Pallen M.J."/>
        </authorList>
    </citation>
    <scope>NUCLEOTIDE SEQUENCE</scope>
    <source>
        <strain evidence="9">ChiGjej1B1-24693</strain>
    </source>
</reference>
<dbReference type="PANTHER" id="PTHR30480">
    <property type="entry name" value="BETA-HEXOSAMINIDASE-RELATED"/>
    <property type="match status" value="1"/>
</dbReference>
<keyword evidence="4 9" id="KW-0378">Hydrolase</keyword>
<comment type="caution">
    <text evidence="9">The sequence shown here is derived from an EMBL/GenBank/DDBJ whole genome shotgun (WGS) entry which is preliminary data.</text>
</comment>
<dbReference type="Proteomes" id="UP000886842">
    <property type="component" value="Unassembled WGS sequence"/>
</dbReference>
<dbReference type="InterPro" id="IPR001764">
    <property type="entry name" value="Glyco_hydro_3_N"/>
</dbReference>
<evidence type="ECO:0000256" key="4">
    <source>
        <dbReference type="ARBA" id="ARBA00022801"/>
    </source>
</evidence>
<proteinExistence type="inferred from homology"/>
<keyword evidence="5" id="KW-0326">Glycosidase</keyword>
<keyword evidence="7" id="KW-0732">Signal</keyword>